<dbReference type="EMBL" id="PYMC01000001">
    <property type="protein sequence ID" value="PSW07653.1"/>
    <property type="molecule type" value="Genomic_DNA"/>
</dbReference>
<dbReference type="OrthoDB" id="6265533at2"/>
<dbReference type="Pfam" id="PF13698">
    <property type="entry name" value="DUF4156"/>
    <property type="match status" value="1"/>
</dbReference>
<dbReference type="InterPro" id="IPR025294">
    <property type="entry name" value="DUF4156"/>
</dbReference>
<dbReference type="AlphaFoldDB" id="A0A2T3N5F3"/>
<dbReference type="RefSeq" id="WP_107281807.1">
    <property type="nucleotide sequence ID" value="NZ_PYMC01000001.1"/>
</dbReference>
<dbReference type="PROSITE" id="PS51257">
    <property type="entry name" value="PROKAR_LIPOPROTEIN"/>
    <property type="match status" value="1"/>
</dbReference>
<protein>
    <submittedName>
        <fullName evidence="1">DUF4156 domain-containing protein</fullName>
    </submittedName>
</protein>
<reference evidence="1 2" key="1">
    <citation type="submission" date="2018-03" db="EMBL/GenBank/DDBJ databases">
        <title>Whole genome sequencing of Histamine producing bacteria.</title>
        <authorList>
            <person name="Butler K."/>
        </authorList>
    </citation>
    <scope>NUCLEOTIDE SEQUENCE [LARGE SCALE GENOMIC DNA]</scope>
    <source>
        <strain evidence="1 2">DSM 16190</strain>
    </source>
</reference>
<keyword evidence="2" id="KW-1185">Reference proteome</keyword>
<organism evidence="1 2">
    <name type="scientific">Photobacterium lipolyticum</name>
    <dbReference type="NCBI Taxonomy" id="266810"/>
    <lineage>
        <taxon>Bacteria</taxon>
        <taxon>Pseudomonadati</taxon>
        <taxon>Pseudomonadota</taxon>
        <taxon>Gammaproteobacteria</taxon>
        <taxon>Vibrionales</taxon>
        <taxon>Vibrionaceae</taxon>
        <taxon>Photobacterium</taxon>
    </lineage>
</organism>
<gene>
    <name evidence="1" type="ORF">C9I89_02795</name>
</gene>
<comment type="caution">
    <text evidence="1">The sequence shown here is derived from an EMBL/GenBank/DDBJ whole genome shotgun (WGS) entry which is preliminary data.</text>
</comment>
<sequence>MKKNLMIVLVSLFLFGCETTRLNNESRDIQVVWNNSEKINQCTHKETITSSEGHWYTFLFIGNQELTEGALNALKNRASALGANTIDLYAPRTFSTSVTMMGNAYVCPSSL</sequence>
<dbReference type="Proteomes" id="UP000240904">
    <property type="component" value="Unassembled WGS sequence"/>
</dbReference>
<evidence type="ECO:0000313" key="2">
    <source>
        <dbReference type="Proteomes" id="UP000240904"/>
    </source>
</evidence>
<name>A0A2T3N5F3_9GAMM</name>
<accession>A0A2T3N5F3</accession>
<proteinExistence type="predicted"/>
<evidence type="ECO:0000313" key="1">
    <source>
        <dbReference type="EMBL" id="PSW07653.1"/>
    </source>
</evidence>